<dbReference type="AlphaFoldDB" id="Q2H6C4"/>
<protein>
    <submittedName>
        <fullName evidence="2">Uncharacterized protein</fullName>
    </submittedName>
</protein>
<feature type="compositionally biased region" description="Low complexity" evidence="1">
    <location>
        <begin position="7"/>
        <end position="21"/>
    </location>
</feature>
<accession>Q2H6C4</accession>
<dbReference type="Proteomes" id="UP000001056">
    <property type="component" value="Unassembled WGS sequence"/>
</dbReference>
<evidence type="ECO:0000313" key="2">
    <source>
        <dbReference type="EMBL" id="EAQ89172.1"/>
    </source>
</evidence>
<dbReference type="VEuPathDB" id="FungiDB:CHGG_05791"/>
<evidence type="ECO:0000256" key="1">
    <source>
        <dbReference type="SAM" id="MobiDB-lite"/>
    </source>
</evidence>
<dbReference type="RefSeq" id="XP_001221886.1">
    <property type="nucleotide sequence ID" value="XM_001221885.1"/>
</dbReference>
<sequence>MRLTWQSISSFFSSSVDSPSSGEGFDGQKHKPAPLKSTFGAAVDSSLPSPVESSAPSAASDRDFSAPESPYSNHQASLSRTSTATAPTSPASNQLLLPPHHDGRPHTAPSPAPPSSSSQQEERPLPAQHLENNPPDIMSREFPTPAREPTVEDMFTRPPGKLSLQHWVKNCKMRQVSGERPLNEAEAAERARHFEETKRELMADKEKFASVMKR</sequence>
<organism evidence="2 3">
    <name type="scientific">Chaetomium globosum (strain ATCC 6205 / CBS 148.51 / DSM 1962 / NBRC 6347 / NRRL 1970)</name>
    <name type="common">Soil fungus</name>
    <dbReference type="NCBI Taxonomy" id="306901"/>
    <lineage>
        <taxon>Eukaryota</taxon>
        <taxon>Fungi</taxon>
        <taxon>Dikarya</taxon>
        <taxon>Ascomycota</taxon>
        <taxon>Pezizomycotina</taxon>
        <taxon>Sordariomycetes</taxon>
        <taxon>Sordariomycetidae</taxon>
        <taxon>Sordariales</taxon>
        <taxon>Chaetomiaceae</taxon>
        <taxon>Chaetomium</taxon>
    </lineage>
</organism>
<feature type="region of interest" description="Disordered" evidence="1">
    <location>
        <begin position="1"/>
        <end position="144"/>
    </location>
</feature>
<dbReference type="InParanoid" id="Q2H6C4"/>
<name>Q2H6C4_CHAGB</name>
<dbReference type="OrthoDB" id="3563866at2759"/>
<gene>
    <name evidence="2" type="ORF">CHGG_05791</name>
</gene>
<evidence type="ECO:0000313" key="3">
    <source>
        <dbReference type="Proteomes" id="UP000001056"/>
    </source>
</evidence>
<dbReference type="eggNOG" id="ENOG502R7TI">
    <property type="taxonomic scope" value="Eukaryota"/>
</dbReference>
<dbReference type="GeneID" id="4391168"/>
<dbReference type="HOGENOM" id="CLU_1288762_0_0_1"/>
<feature type="compositionally biased region" description="Low complexity" evidence="1">
    <location>
        <begin position="45"/>
        <end position="59"/>
    </location>
</feature>
<keyword evidence="3" id="KW-1185">Reference proteome</keyword>
<dbReference type="EMBL" id="CH408031">
    <property type="protein sequence ID" value="EAQ89172.1"/>
    <property type="molecule type" value="Genomic_DNA"/>
</dbReference>
<proteinExistence type="predicted"/>
<reference evidence="3" key="1">
    <citation type="journal article" date="2015" name="Genome Announc.">
        <title>Draft genome sequence of the cellulolytic fungus Chaetomium globosum.</title>
        <authorList>
            <person name="Cuomo C.A."/>
            <person name="Untereiner W.A."/>
            <person name="Ma L.-J."/>
            <person name="Grabherr M."/>
            <person name="Birren B.W."/>
        </authorList>
    </citation>
    <scope>NUCLEOTIDE SEQUENCE [LARGE SCALE GENOMIC DNA]</scope>
    <source>
        <strain evidence="3">ATCC 6205 / CBS 148.51 / DSM 1962 / NBRC 6347 / NRRL 1970</strain>
    </source>
</reference>
<feature type="compositionally biased region" description="Low complexity" evidence="1">
    <location>
        <begin position="76"/>
        <end position="92"/>
    </location>
</feature>